<evidence type="ECO:0000256" key="8">
    <source>
        <dbReference type="ARBA" id="ARBA00022989"/>
    </source>
</evidence>
<evidence type="ECO:0000256" key="3">
    <source>
        <dbReference type="ARBA" id="ARBA00008281"/>
    </source>
</evidence>
<proteinExistence type="inferred from homology"/>
<gene>
    <name evidence="11" type="ordered locus">Selin_1373</name>
</gene>
<dbReference type="AlphaFoldDB" id="E6W672"/>
<keyword evidence="11" id="KW-0282">Flagellum</keyword>
<dbReference type="EMBL" id="CP002432">
    <property type="protein sequence ID" value="ADU66108.1"/>
    <property type="molecule type" value="Genomic_DNA"/>
</dbReference>
<accession>E6W672</accession>
<evidence type="ECO:0000256" key="7">
    <source>
        <dbReference type="ARBA" id="ARBA00022779"/>
    </source>
</evidence>
<comment type="function">
    <text evidence="1 10">Controls the rotational direction of flagella during chemotaxis.</text>
</comment>
<protein>
    <recommendedName>
        <fullName evidence="10">Flagellar protein FliL</fullName>
    </recommendedName>
</protein>
<comment type="similarity">
    <text evidence="3 10">Belongs to the FliL family.</text>
</comment>
<keyword evidence="8 10" id="KW-1133">Transmembrane helix</keyword>
<dbReference type="STRING" id="653733.Selin_1373"/>
<keyword evidence="6 10" id="KW-0812">Transmembrane</keyword>
<keyword evidence="11" id="KW-0966">Cell projection</keyword>
<dbReference type="KEGG" id="din:Selin_1373"/>
<dbReference type="eggNOG" id="COG1580">
    <property type="taxonomic scope" value="Bacteria"/>
</dbReference>
<evidence type="ECO:0000256" key="1">
    <source>
        <dbReference type="ARBA" id="ARBA00002254"/>
    </source>
</evidence>
<keyword evidence="4 10" id="KW-1003">Cell membrane</keyword>
<dbReference type="OrthoDB" id="9799777at2"/>
<evidence type="ECO:0000313" key="11">
    <source>
        <dbReference type="EMBL" id="ADU66108.1"/>
    </source>
</evidence>
<dbReference type="Proteomes" id="UP000002572">
    <property type="component" value="Chromosome"/>
</dbReference>
<name>E6W672_DESIS</name>
<dbReference type="GO" id="GO:0005886">
    <property type="term" value="C:plasma membrane"/>
    <property type="evidence" value="ECO:0007669"/>
    <property type="project" value="UniProtKB-SubCell"/>
</dbReference>
<evidence type="ECO:0000256" key="10">
    <source>
        <dbReference type="RuleBase" id="RU364125"/>
    </source>
</evidence>
<evidence type="ECO:0000256" key="6">
    <source>
        <dbReference type="ARBA" id="ARBA00022692"/>
    </source>
</evidence>
<organism evidence="11 12">
    <name type="scientific">Desulfurispirillum indicum (strain ATCC BAA-1389 / DSM 22839 / S5)</name>
    <dbReference type="NCBI Taxonomy" id="653733"/>
    <lineage>
        <taxon>Bacteria</taxon>
        <taxon>Pseudomonadati</taxon>
        <taxon>Chrysiogenota</taxon>
        <taxon>Chrysiogenia</taxon>
        <taxon>Chrysiogenales</taxon>
        <taxon>Chrysiogenaceae</taxon>
        <taxon>Desulfurispirillum</taxon>
    </lineage>
</organism>
<evidence type="ECO:0000256" key="2">
    <source>
        <dbReference type="ARBA" id="ARBA00004162"/>
    </source>
</evidence>
<dbReference type="FunCoup" id="E6W672">
    <property type="interactions" value="34"/>
</dbReference>
<evidence type="ECO:0000256" key="4">
    <source>
        <dbReference type="ARBA" id="ARBA00022475"/>
    </source>
</evidence>
<feature type="transmembrane region" description="Helical" evidence="10">
    <location>
        <begin position="24"/>
        <end position="46"/>
    </location>
</feature>
<keyword evidence="7 10" id="KW-0283">Flagellar rotation</keyword>
<dbReference type="GO" id="GO:0009425">
    <property type="term" value="C:bacterial-type flagellum basal body"/>
    <property type="evidence" value="ECO:0007669"/>
    <property type="project" value="InterPro"/>
</dbReference>
<evidence type="ECO:0000313" key="12">
    <source>
        <dbReference type="Proteomes" id="UP000002572"/>
    </source>
</evidence>
<keyword evidence="5 10" id="KW-0145">Chemotaxis</keyword>
<reference evidence="11 12" key="1">
    <citation type="submission" date="2010-12" db="EMBL/GenBank/DDBJ databases">
        <title>Complete sequence of Desulfurispirillum indicum S5.</title>
        <authorList>
            <consortium name="US DOE Joint Genome Institute"/>
            <person name="Lucas S."/>
            <person name="Copeland A."/>
            <person name="Lapidus A."/>
            <person name="Cheng J.-F."/>
            <person name="Goodwin L."/>
            <person name="Pitluck S."/>
            <person name="Chertkov O."/>
            <person name="Held B."/>
            <person name="Detter J.C."/>
            <person name="Han C."/>
            <person name="Tapia R."/>
            <person name="Land M."/>
            <person name="Hauser L."/>
            <person name="Kyrpides N."/>
            <person name="Ivanova N."/>
            <person name="Mikhailova N."/>
            <person name="Haggblom M."/>
            <person name="Rauschenbach I."/>
            <person name="Bini E."/>
            <person name="Woyke T."/>
        </authorList>
    </citation>
    <scope>NUCLEOTIDE SEQUENCE [LARGE SCALE GENOMIC DNA]</scope>
    <source>
        <strain evidence="12">ATCC BAA-1389 / DSM 22839 / S5</strain>
    </source>
</reference>
<keyword evidence="12" id="KW-1185">Reference proteome</keyword>
<evidence type="ECO:0000256" key="5">
    <source>
        <dbReference type="ARBA" id="ARBA00022500"/>
    </source>
</evidence>
<dbReference type="InParanoid" id="E6W672"/>
<keyword evidence="11" id="KW-0969">Cilium</keyword>
<dbReference type="InterPro" id="IPR005503">
    <property type="entry name" value="FliL"/>
</dbReference>
<dbReference type="HOGENOM" id="CLU_099018_2_0_0"/>
<dbReference type="Pfam" id="PF03748">
    <property type="entry name" value="FliL"/>
    <property type="match status" value="1"/>
</dbReference>
<keyword evidence="9 10" id="KW-0472">Membrane</keyword>
<comment type="subcellular location">
    <subcellularLocation>
        <location evidence="2">Cell membrane</location>
        <topology evidence="2">Single-pass membrane protein</topology>
    </subcellularLocation>
</comment>
<evidence type="ECO:0000256" key="9">
    <source>
        <dbReference type="ARBA" id="ARBA00023136"/>
    </source>
</evidence>
<dbReference type="GO" id="GO:0071978">
    <property type="term" value="P:bacterial-type flagellum-dependent swarming motility"/>
    <property type="evidence" value="ECO:0007669"/>
    <property type="project" value="TreeGrafter"/>
</dbReference>
<sequence length="170" mass="18608">MAIEDKEEKESSNSPAKGGGSKKLLIIILILVLVLLLAGAGAYFLLRSPAPAAAPGAEADVPGAPTETTEIGTMYPMDTFIVNLADVLGKRYLRVTIQLEMDNPRLARELDRRSPQLRDAVLTILSSKKYEDISTAQGKLRLRSEIVSRVNAFLTSGSIRRVYFTEFVVQ</sequence>
<dbReference type="RefSeq" id="WP_013505989.1">
    <property type="nucleotide sequence ID" value="NC_014836.1"/>
</dbReference>
<dbReference type="PANTHER" id="PTHR35091:SF2">
    <property type="entry name" value="FLAGELLAR PROTEIN FLIL"/>
    <property type="match status" value="1"/>
</dbReference>
<dbReference type="PANTHER" id="PTHR35091">
    <property type="entry name" value="FLAGELLAR PROTEIN FLIL"/>
    <property type="match status" value="1"/>
</dbReference>
<dbReference type="GO" id="GO:0006935">
    <property type="term" value="P:chemotaxis"/>
    <property type="evidence" value="ECO:0007669"/>
    <property type="project" value="UniProtKB-KW"/>
</dbReference>